<dbReference type="Proteomes" id="UP001152562">
    <property type="component" value="Unassembled WGS sequence"/>
</dbReference>
<evidence type="ECO:0000313" key="4">
    <source>
        <dbReference type="EMBL" id="CAH4033104.1"/>
    </source>
</evidence>
<feature type="binding site" evidence="1">
    <location>
        <position position="87"/>
    </location>
    <ligand>
        <name>Zn(2+)</name>
        <dbReference type="ChEBI" id="CHEBI:29105"/>
    </ligand>
</feature>
<feature type="binding site" evidence="1">
    <location>
        <position position="37"/>
    </location>
    <ligand>
        <name>Zn(2+)</name>
        <dbReference type="ChEBI" id="CHEBI:29105"/>
    </ligand>
</feature>
<proteinExistence type="predicted"/>
<evidence type="ECO:0000313" key="5">
    <source>
        <dbReference type="Proteomes" id="UP001152562"/>
    </source>
</evidence>
<keyword evidence="1" id="KW-0479">Metal-binding</keyword>
<dbReference type="Pfam" id="PF07776">
    <property type="entry name" value="zf-AD"/>
    <property type="match status" value="1"/>
</dbReference>
<feature type="binding site" evidence="1">
    <location>
        <position position="34"/>
    </location>
    <ligand>
        <name>Zn(2+)</name>
        <dbReference type="ChEBI" id="CHEBI:29105"/>
    </ligand>
</feature>
<keyword evidence="1" id="KW-0862">Zinc</keyword>
<comment type="caution">
    <text evidence="4">The sequence shown here is derived from an EMBL/GenBank/DDBJ whole genome shotgun (WGS) entry which is preliminary data.</text>
</comment>
<dbReference type="PROSITE" id="PS00028">
    <property type="entry name" value="ZINC_FINGER_C2H2_1"/>
    <property type="match status" value="1"/>
</dbReference>
<organism evidence="4 5">
    <name type="scientific">Pieris brassicae</name>
    <name type="common">White butterfly</name>
    <name type="synonym">Large white butterfly</name>
    <dbReference type="NCBI Taxonomy" id="7116"/>
    <lineage>
        <taxon>Eukaryota</taxon>
        <taxon>Metazoa</taxon>
        <taxon>Ecdysozoa</taxon>
        <taxon>Arthropoda</taxon>
        <taxon>Hexapoda</taxon>
        <taxon>Insecta</taxon>
        <taxon>Pterygota</taxon>
        <taxon>Neoptera</taxon>
        <taxon>Endopterygota</taxon>
        <taxon>Lepidoptera</taxon>
        <taxon>Glossata</taxon>
        <taxon>Ditrysia</taxon>
        <taxon>Papilionoidea</taxon>
        <taxon>Pieridae</taxon>
        <taxon>Pierinae</taxon>
        <taxon>Pieris</taxon>
    </lineage>
</organism>
<feature type="compositionally biased region" description="Basic and acidic residues" evidence="2">
    <location>
        <begin position="193"/>
        <end position="205"/>
    </location>
</feature>
<dbReference type="SMART" id="SM00868">
    <property type="entry name" value="zf-AD"/>
    <property type="match status" value="1"/>
</dbReference>
<evidence type="ECO:0000256" key="1">
    <source>
        <dbReference type="PROSITE-ProRule" id="PRU01263"/>
    </source>
</evidence>
<name>A0A9P0TTF8_PIEBR</name>
<reference evidence="4" key="1">
    <citation type="submission" date="2022-05" db="EMBL/GenBank/DDBJ databases">
        <authorList>
            <person name="Okamura Y."/>
        </authorList>
    </citation>
    <scope>NUCLEOTIDE SEQUENCE</scope>
</reference>
<dbReference type="PROSITE" id="PS51915">
    <property type="entry name" value="ZAD"/>
    <property type="match status" value="1"/>
</dbReference>
<dbReference type="GO" id="GO:0008270">
    <property type="term" value="F:zinc ion binding"/>
    <property type="evidence" value="ECO:0007669"/>
    <property type="project" value="UniProtKB-UniRule"/>
</dbReference>
<dbReference type="GO" id="GO:0005634">
    <property type="term" value="C:nucleus"/>
    <property type="evidence" value="ECO:0007669"/>
    <property type="project" value="InterPro"/>
</dbReference>
<feature type="region of interest" description="Disordered" evidence="2">
    <location>
        <begin position="177"/>
        <end position="212"/>
    </location>
</feature>
<dbReference type="EMBL" id="CALOZG010000029">
    <property type="protein sequence ID" value="CAH4033104.1"/>
    <property type="molecule type" value="Genomic_DNA"/>
</dbReference>
<sequence length="936" mass="106857">MSKQKSKVKSEKTQNFLSSKVQKDVKIYEIYRSCRLCGAGTGYKMPIVQNIIPIEDTEVDLKTKIQECLQLEVQENDKMPPLICELCADKISDFYDFLIMCKQTNKRTRMRLGLPMPVSRKEVIDTTEPIVKIETKETEKGSIKKAKDVKVAVNGVKNEVDKIKKESRAEKELRDLIASNPVLSMSQRSPYNRTREDRKSPKDSQVRPGPASSKFKRFREIVFNEVQSKKVKIEEPRSKRLCSVKVTDNSKTSDMQKCDVCKIQFPKGTSFNNHYRIHKKVETLVTKPQRETQDSKDETNFVGKCRKCGKLFKVHRTFVKHQAACRGGRVKIPYSVRKGMKPVQVRMIRCDSLLCKDDNGHYDVSDVRCPYGLDRSCLYPYNKNNSLLRCNRMVDIKFPEIPDAFGINDDVEEFLHWDSDSESDHNRKEVESLSTLAIKVIFSDNFLGKIPRKRKKVKPFYEDFGLNIDRIISNLSETNESQSIFDNIKENWSDNVSDSILRNDNESDTFSVIGDFNDDTGSYTDTLNNEINYKTNDCDGPSTKNDTIETNRLGDNRSSQICMLELNKKHNLAIIGTNTNDLPVNCNRSPEITPSTDNNSIIDTQKCSNNTGVSENTSCSDQLNFEKTNNHVDNINTLKSEIELLEIQILNDNDEEDCVNRCTENIKNEPTDVIFKQGAISSEIEPNIIAAEISKTCESLVESICNETVPHNQDCEIAVENISTERRTDRIGEYNENCVKGNVNNDNINVNTDTNDKNTDVFVSCTTNTKNINFSFQAMEDTLKEITPNLNRTNDYNKECINYINIEPESSRQDSLSLPHYFNINGKENVQNETQNMTDVNKIEDTTKSVNFEANSMEIDIYNELIENNILGDEIDTVHRMGHKSNGVDKINSNDLEDISDDEIDNEKSNITLDYLLPDKSMDLDSISDGEFTLED</sequence>
<feature type="domain" description="ZAD" evidence="3">
    <location>
        <begin position="32"/>
        <end position="111"/>
    </location>
</feature>
<dbReference type="AlphaFoldDB" id="A0A9P0TTF8"/>
<protein>
    <recommendedName>
        <fullName evidence="3">ZAD domain-containing protein</fullName>
    </recommendedName>
</protein>
<dbReference type="InterPro" id="IPR012934">
    <property type="entry name" value="Znf_AD"/>
</dbReference>
<gene>
    <name evidence="4" type="ORF">PIBRA_LOCUS9429</name>
</gene>
<dbReference type="Gene3D" id="3.40.1800.20">
    <property type="match status" value="1"/>
</dbReference>
<keyword evidence="5" id="KW-1185">Reference proteome</keyword>
<dbReference type="InterPro" id="IPR013087">
    <property type="entry name" value="Znf_C2H2_type"/>
</dbReference>
<keyword evidence="1" id="KW-0863">Zinc-finger</keyword>
<accession>A0A9P0TTF8</accession>
<feature type="binding site" evidence="1">
    <location>
        <position position="84"/>
    </location>
    <ligand>
        <name>Zn(2+)</name>
        <dbReference type="ChEBI" id="CHEBI:29105"/>
    </ligand>
</feature>
<dbReference type="SUPFAM" id="SSF57716">
    <property type="entry name" value="Glucocorticoid receptor-like (DNA-binding domain)"/>
    <property type="match status" value="1"/>
</dbReference>
<evidence type="ECO:0000259" key="3">
    <source>
        <dbReference type="PROSITE" id="PS51915"/>
    </source>
</evidence>
<evidence type="ECO:0000256" key="2">
    <source>
        <dbReference type="SAM" id="MobiDB-lite"/>
    </source>
</evidence>
<feature type="compositionally biased region" description="Polar residues" evidence="2">
    <location>
        <begin position="181"/>
        <end position="192"/>
    </location>
</feature>